<keyword evidence="11" id="KW-1185">Reference proteome</keyword>
<dbReference type="InterPro" id="IPR016161">
    <property type="entry name" value="Ald_DH/histidinol_DH"/>
</dbReference>
<dbReference type="Gene3D" id="3.40.605.10">
    <property type="entry name" value="Aldehyde Dehydrogenase, Chain A, domain 1"/>
    <property type="match status" value="1"/>
</dbReference>
<accession>A0A8X6WUP6</accession>
<gene>
    <name evidence="10" type="primary">Aldh3a2</name>
    <name evidence="10" type="ORF">TNIN_407511</name>
</gene>
<keyword evidence="2 4" id="KW-0560">Oxidoreductase</keyword>
<dbReference type="InterPro" id="IPR012394">
    <property type="entry name" value="Aldehyde_DH_NAD(P)"/>
</dbReference>
<keyword evidence="8" id="KW-0812">Transmembrane</keyword>
<keyword evidence="8" id="KW-1133">Transmembrane helix</keyword>
<dbReference type="Gene3D" id="3.40.309.10">
    <property type="entry name" value="Aldehyde Dehydrogenase, Chain A, domain 2"/>
    <property type="match status" value="1"/>
</dbReference>
<dbReference type="PROSITE" id="PS00687">
    <property type="entry name" value="ALDEHYDE_DEHYDR_GLU"/>
    <property type="match status" value="1"/>
</dbReference>
<dbReference type="InterPro" id="IPR015590">
    <property type="entry name" value="Aldehyde_DH_dom"/>
</dbReference>
<evidence type="ECO:0000256" key="3">
    <source>
        <dbReference type="ARBA" id="ARBA00023027"/>
    </source>
</evidence>
<feature type="transmembrane region" description="Helical" evidence="8">
    <location>
        <begin position="516"/>
        <end position="537"/>
    </location>
</feature>
<keyword evidence="8" id="KW-0472">Membrane</keyword>
<dbReference type="Pfam" id="PF00171">
    <property type="entry name" value="Aldedh"/>
    <property type="match status" value="1"/>
</dbReference>
<evidence type="ECO:0000256" key="6">
    <source>
        <dbReference type="PROSITE-ProRule" id="PRU10007"/>
    </source>
</evidence>
<dbReference type="PANTHER" id="PTHR43570">
    <property type="entry name" value="ALDEHYDE DEHYDROGENASE"/>
    <property type="match status" value="1"/>
</dbReference>
<dbReference type="InterPro" id="IPR029510">
    <property type="entry name" value="Ald_DH_CS_GLU"/>
</dbReference>
<dbReference type="PANTHER" id="PTHR43570:SF16">
    <property type="entry name" value="ALDEHYDE DEHYDROGENASE TYPE III, ISOFORM Q"/>
    <property type="match status" value="1"/>
</dbReference>
<dbReference type="AlphaFoldDB" id="A0A8X6WUP6"/>
<evidence type="ECO:0000313" key="11">
    <source>
        <dbReference type="Proteomes" id="UP000886998"/>
    </source>
</evidence>
<evidence type="ECO:0000256" key="8">
    <source>
        <dbReference type="SAM" id="Phobius"/>
    </source>
</evidence>
<name>A0A8X6WUP6_9ARAC</name>
<proteinExistence type="inferred from homology"/>
<dbReference type="PIRSF" id="PIRSF036492">
    <property type="entry name" value="ALDH"/>
    <property type="match status" value="1"/>
</dbReference>
<sequence>MCRRPNEVSEINVGHVKTCRLKDLKVFDFLFNRSISSHIQKMPSLEYGKIVQRARNAFRGGITKNISFRIQQLNNLYRMLEENEKQFNLAVAEDLGKPHQEAALYEVEFILNDIRCMKQNIRSWVKPISAEKNFITILDETFVQPEPYGVVLVLGAWNYPIQLSFCPMVGAITAGNSCILKPSELAPKCAELMKTLVPKYLDPECYHVITGGPEETAELLKEEFDYIFYTGSTRVGQIVREAANKHLTPVTLELGGKSPVYIDNSVNLDVACKRLLWGKCINAGQTCVAPDYLMCSRELQEKLIPAMKQTLKEYYGEDPKNSPDFGRILNKKHFNRLLSLMKKGTIVIGGDHDESANYIAPTVITNVQPTDPVMQEEIFGPIFPIITVASPEDAIDIINSKDKPLTLNVYSKKNSVVRKFLDNTSSGSVCVNDSIVNLSIDALPFGGVGKSGLGAYHGKYSFDTFSHKKAVLVRNYAMIGEKLGEARYPPYSPTKEKYLRKLLKRRPNLLPQHMDYIAVFFAGFLVAVILKVILHFAGVKYF</sequence>
<feature type="domain" description="Aldehyde dehydrogenase" evidence="9">
    <location>
        <begin position="34"/>
        <end position="471"/>
    </location>
</feature>
<protein>
    <recommendedName>
        <fullName evidence="4">Aldehyde dehydrogenase</fullName>
    </recommendedName>
</protein>
<organism evidence="10 11">
    <name type="scientific">Trichonephila inaurata madagascariensis</name>
    <dbReference type="NCBI Taxonomy" id="2747483"/>
    <lineage>
        <taxon>Eukaryota</taxon>
        <taxon>Metazoa</taxon>
        <taxon>Ecdysozoa</taxon>
        <taxon>Arthropoda</taxon>
        <taxon>Chelicerata</taxon>
        <taxon>Arachnida</taxon>
        <taxon>Araneae</taxon>
        <taxon>Araneomorphae</taxon>
        <taxon>Entelegynae</taxon>
        <taxon>Araneoidea</taxon>
        <taxon>Nephilidae</taxon>
        <taxon>Trichonephila</taxon>
        <taxon>Trichonephila inaurata</taxon>
    </lineage>
</organism>
<comment type="caution">
    <text evidence="10">The sequence shown here is derived from an EMBL/GenBank/DDBJ whole genome shotgun (WGS) entry which is preliminary data.</text>
</comment>
<dbReference type="GO" id="GO:0004029">
    <property type="term" value="F:aldehyde dehydrogenase (NAD+) activity"/>
    <property type="evidence" value="ECO:0007669"/>
    <property type="project" value="TreeGrafter"/>
</dbReference>
<dbReference type="FunFam" id="3.40.605.10:FF:000004">
    <property type="entry name" value="Aldehyde dehydrogenase"/>
    <property type="match status" value="1"/>
</dbReference>
<dbReference type="GO" id="GO:0005737">
    <property type="term" value="C:cytoplasm"/>
    <property type="evidence" value="ECO:0007669"/>
    <property type="project" value="TreeGrafter"/>
</dbReference>
<evidence type="ECO:0000256" key="4">
    <source>
        <dbReference type="PIRNR" id="PIRNR036492"/>
    </source>
</evidence>
<evidence type="ECO:0000256" key="1">
    <source>
        <dbReference type="ARBA" id="ARBA00009986"/>
    </source>
</evidence>
<evidence type="ECO:0000256" key="7">
    <source>
        <dbReference type="RuleBase" id="RU003345"/>
    </source>
</evidence>
<evidence type="ECO:0000259" key="9">
    <source>
        <dbReference type="Pfam" id="PF00171"/>
    </source>
</evidence>
<dbReference type="EMBL" id="BMAV01002090">
    <property type="protein sequence ID" value="GFY40769.1"/>
    <property type="molecule type" value="Genomic_DNA"/>
</dbReference>
<dbReference type="InterPro" id="IPR016162">
    <property type="entry name" value="Ald_DH_N"/>
</dbReference>
<keyword evidence="3" id="KW-0520">NAD</keyword>
<dbReference type="SUPFAM" id="SSF53720">
    <property type="entry name" value="ALDH-like"/>
    <property type="match status" value="1"/>
</dbReference>
<dbReference type="InterPro" id="IPR016163">
    <property type="entry name" value="Ald_DH_C"/>
</dbReference>
<comment type="similarity">
    <text evidence="1 4 7">Belongs to the aldehyde dehydrogenase family.</text>
</comment>
<feature type="active site" evidence="5">
    <location>
        <position position="287"/>
    </location>
</feature>
<evidence type="ECO:0000256" key="2">
    <source>
        <dbReference type="ARBA" id="ARBA00023002"/>
    </source>
</evidence>
<evidence type="ECO:0000256" key="5">
    <source>
        <dbReference type="PIRSR" id="PIRSR036492-1"/>
    </source>
</evidence>
<dbReference type="Proteomes" id="UP000886998">
    <property type="component" value="Unassembled WGS sequence"/>
</dbReference>
<evidence type="ECO:0000313" key="10">
    <source>
        <dbReference type="EMBL" id="GFY40769.1"/>
    </source>
</evidence>
<reference evidence="10" key="1">
    <citation type="submission" date="2020-08" db="EMBL/GenBank/DDBJ databases">
        <title>Multicomponent nature underlies the extraordinary mechanical properties of spider dragline silk.</title>
        <authorList>
            <person name="Kono N."/>
            <person name="Nakamura H."/>
            <person name="Mori M."/>
            <person name="Yoshida Y."/>
            <person name="Ohtoshi R."/>
            <person name="Malay A.D."/>
            <person name="Moran D.A.P."/>
            <person name="Tomita M."/>
            <person name="Numata K."/>
            <person name="Arakawa K."/>
        </authorList>
    </citation>
    <scope>NUCLEOTIDE SEQUENCE</scope>
</reference>
<dbReference type="OrthoDB" id="440325at2759"/>
<dbReference type="FunFam" id="3.40.309.10:FF:000003">
    <property type="entry name" value="Aldehyde dehydrogenase"/>
    <property type="match status" value="1"/>
</dbReference>
<feature type="active site" evidence="5 6">
    <location>
        <position position="253"/>
    </location>
</feature>
<dbReference type="GO" id="GO:0006081">
    <property type="term" value="P:aldehyde metabolic process"/>
    <property type="evidence" value="ECO:0007669"/>
    <property type="project" value="InterPro"/>
</dbReference>